<dbReference type="InterPro" id="IPR017920">
    <property type="entry name" value="COMM"/>
</dbReference>
<name>A0AAJ7FKQ2_CEPCN</name>
<keyword evidence="2" id="KW-1185">Reference proteome</keyword>
<dbReference type="PANTHER" id="PTHR12333">
    <property type="entry name" value="COMM DOMAIN CONTAINING PROTEIN 10"/>
    <property type="match status" value="1"/>
</dbReference>
<dbReference type="GeneID" id="107268403"/>
<gene>
    <name evidence="3 4 5" type="primary">LOC107268403</name>
</gene>
<dbReference type="PROSITE" id="PS51269">
    <property type="entry name" value="COMM"/>
    <property type="match status" value="1"/>
</dbReference>
<dbReference type="KEGG" id="ccin:107268403"/>
<dbReference type="Pfam" id="PF21672">
    <property type="entry name" value="COMM_HN"/>
    <property type="match status" value="1"/>
</dbReference>
<evidence type="ECO:0000259" key="1">
    <source>
        <dbReference type="PROSITE" id="PS51269"/>
    </source>
</evidence>
<dbReference type="Pfam" id="PF07258">
    <property type="entry name" value="COMM_domain"/>
    <property type="match status" value="1"/>
</dbReference>
<dbReference type="CTD" id="32116"/>
<evidence type="ECO:0000313" key="3">
    <source>
        <dbReference type="RefSeq" id="XP_015596637.1"/>
    </source>
</evidence>
<dbReference type="RefSeq" id="XP_024941483.1">
    <property type="nucleotide sequence ID" value="XM_025085715.1"/>
</dbReference>
<reference evidence="3 4" key="1">
    <citation type="submission" date="2025-04" db="UniProtKB">
        <authorList>
            <consortium name="RefSeq"/>
        </authorList>
    </citation>
    <scope>IDENTIFICATION</scope>
</reference>
<dbReference type="RefSeq" id="XP_024941484.1">
    <property type="nucleotide sequence ID" value="XM_025085716.1"/>
</dbReference>
<organism evidence="2 3">
    <name type="scientific">Cephus cinctus</name>
    <name type="common">Wheat stem sawfly</name>
    <dbReference type="NCBI Taxonomy" id="211228"/>
    <lineage>
        <taxon>Eukaryota</taxon>
        <taxon>Metazoa</taxon>
        <taxon>Ecdysozoa</taxon>
        <taxon>Arthropoda</taxon>
        <taxon>Hexapoda</taxon>
        <taxon>Insecta</taxon>
        <taxon>Pterygota</taxon>
        <taxon>Neoptera</taxon>
        <taxon>Endopterygota</taxon>
        <taxon>Hymenoptera</taxon>
        <taxon>Cephoidea</taxon>
        <taxon>Cephidae</taxon>
        <taxon>Cephus</taxon>
    </lineage>
</organism>
<evidence type="ECO:0000313" key="2">
    <source>
        <dbReference type="Proteomes" id="UP000694920"/>
    </source>
</evidence>
<dbReference type="RefSeq" id="XP_015596637.1">
    <property type="nucleotide sequence ID" value="XM_015741151.2"/>
</dbReference>
<evidence type="ECO:0000313" key="4">
    <source>
        <dbReference type="RefSeq" id="XP_024941483.1"/>
    </source>
</evidence>
<protein>
    <submittedName>
        <fullName evidence="3 4">COMM domain-containing protein 10 isoform X1</fullName>
    </submittedName>
</protein>
<dbReference type="Proteomes" id="UP000694920">
    <property type="component" value="Unplaced"/>
</dbReference>
<dbReference type="InterPro" id="IPR037361">
    <property type="entry name" value="COMMD10"/>
</dbReference>
<evidence type="ECO:0000313" key="5">
    <source>
        <dbReference type="RefSeq" id="XP_024941484.1"/>
    </source>
</evidence>
<feature type="domain" description="COMM" evidence="1">
    <location>
        <begin position="149"/>
        <end position="215"/>
    </location>
</feature>
<accession>A0AAJ7FKQ2</accession>
<sequence length="215" mass="24298">MIYPIMFDAILIITLLMILSICRQELFWLKKGLKIIDRVDSGKFRLLVNRICQSLQSGSNTKVFSAEEEEKLSISLDLNKDDLSLLLDTVTLIYTQAAYSIVKPAVMEAYMKDPLNIEDDKVVILLNAWVMYAKGIIDVLRQKSIFHTQVNDINWSLNMQSSSSGISKEARPLVLLQLGLTGTPATNLTVEMNKQDLSTLYQNLEKIQAQLDALK</sequence>
<proteinExistence type="predicted"/>
<dbReference type="AlphaFoldDB" id="A0AAJ7FKQ2"/>
<dbReference type="PANTHER" id="PTHR12333:SF0">
    <property type="entry name" value="COMM DOMAIN-CONTAINING PROTEIN 10"/>
    <property type="match status" value="1"/>
</dbReference>